<comment type="caution">
    <text evidence="2">The sequence shown here is derived from an EMBL/GenBank/DDBJ whole genome shotgun (WGS) entry which is preliminary data.</text>
</comment>
<evidence type="ECO:0000313" key="3">
    <source>
        <dbReference type="Proteomes" id="UP000324632"/>
    </source>
</evidence>
<name>A0A5A9P710_9TELE</name>
<sequence length="178" mass="18981">METGVKVIKFLMKCTVGNGVLRLWKVKPLVTSRGSHSGEQGLGGGADDDLGRGAEDDPGRGAEGQAGQMAREEAATAGDKQRTAQTHSRAAPTKGRADPRTTPQECAPPDLGPSSAWSMQSPCWICLIGYCSLFLSHGEGRATRQKRIIYELSQGPSRTITGDAMFEDSINTVAEQFT</sequence>
<feature type="region of interest" description="Disordered" evidence="1">
    <location>
        <begin position="31"/>
        <end position="113"/>
    </location>
</feature>
<proteinExistence type="predicted"/>
<keyword evidence="3" id="KW-1185">Reference proteome</keyword>
<dbReference type="Proteomes" id="UP000324632">
    <property type="component" value="Chromosome 9"/>
</dbReference>
<feature type="compositionally biased region" description="Basic and acidic residues" evidence="1">
    <location>
        <begin position="49"/>
        <end position="60"/>
    </location>
</feature>
<dbReference type="AlphaFoldDB" id="A0A5A9P710"/>
<accession>A0A5A9P710</accession>
<reference evidence="2 3" key="1">
    <citation type="journal article" date="2019" name="Mol. Ecol. Resour.">
        <title>Chromosome-level genome assembly of Triplophysa tibetana, a fish adapted to the harsh high-altitude environment of the Tibetan Plateau.</title>
        <authorList>
            <person name="Yang X."/>
            <person name="Liu H."/>
            <person name="Ma Z."/>
            <person name="Zou Y."/>
            <person name="Zou M."/>
            <person name="Mao Y."/>
            <person name="Li X."/>
            <person name="Wang H."/>
            <person name="Chen T."/>
            <person name="Wang W."/>
            <person name="Yang R."/>
        </authorList>
    </citation>
    <scope>NUCLEOTIDE SEQUENCE [LARGE SCALE GENOMIC DNA]</scope>
    <source>
        <strain evidence="2">TTIB1903HZAU</strain>
        <tissue evidence="2">Muscle</tissue>
    </source>
</reference>
<feature type="compositionally biased region" description="Basic and acidic residues" evidence="1">
    <location>
        <begin position="70"/>
        <end position="82"/>
    </location>
</feature>
<organism evidence="2 3">
    <name type="scientific">Triplophysa tibetana</name>
    <dbReference type="NCBI Taxonomy" id="1572043"/>
    <lineage>
        <taxon>Eukaryota</taxon>
        <taxon>Metazoa</taxon>
        <taxon>Chordata</taxon>
        <taxon>Craniata</taxon>
        <taxon>Vertebrata</taxon>
        <taxon>Euteleostomi</taxon>
        <taxon>Actinopterygii</taxon>
        <taxon>Neopterygii</taxon>
        <taxon>Teleostei</taxon>
        <taxon>Ostariophysi</taxon>
        <taxon>Cypriniformes</taxon>
        <taxon>Nemacheilidae</taxon>
        <taxon>Triplophysa</taxon>
    </lineage>
</organism>
<evidence type="ECO:0000256" key="1">
    <source>
        <dbReference type="SAM" id="MobiDB-lite"/>
    </source>
</evidence>
<gene>
    <name evidence="2" type="ORF">E1301_Tti009513</name>
</gene>
<evidence type="ECO:0000313" key="2">
    <source>
        <dbReference type="EMBL" id="KAA0716566.1"/>
    </source>
</evidence>
<protein>
    <submittedName>
        <fullName evidence="2">Uncharacterized protein</fullName>
    </submittedName>
</protein>
<dbReference type="EMBL" id="SOYY01000009">
    <property type="protein sequence ID" value="KAA0716566.1"/>
    <property type="molecule type" value="Genomic_DNA"/>
</dbReference>